<name>A0ABZ1C8T9_9BACT</name>
<dbReference type="InterPro" id="IPR000073">
    <property type="entry name" value="AB_hydrolase_1"/>
</dbReference>
<proteinExistence type="predicted"/>
<evidence type="ECO:0000259" key="1">
    <source>
        <dbReference type="Pfam" id="PF00561"/>
    </source>
</evidence>
<dbReference type="Proteomes" id="UP000738431">
    <property type="component" value="Chromosome"/>
</dbReference>
<dbReference type="EMBL" id="CP139781">
    <property type="protein sequence ID" value="WRQ87906.1"/>
    <property type="molecule type" value="Genomic_DNA"/>
</dbReference>
<dbReference type="RefSeq" id="WP_221029055.1">
    <property type="nucleotide sequence ID" value="NZ_CP139781.1"/>
</dbReference>
<feature type="domain" description="AB hydrolase-1" evidence="1">
    <location>
        <begin position="22"/>
        <end position="239"/>
    </location>
</feature>
<keyword evidence="3" id="KW-1185">Reference proteome</keyword>
<evidence type="ECO:0000313" key="2">
    <source>
        <dbReference type="EMBL" id="WRQ87906.1"/>
    </source>
</evidence>
<sequence length="261" mass="27721">MKLPLKFSVTPDPIEVSDVGRTLVLLHSLGCDRQLWDGVVAQWQGRRRIVAVDLPGHGESPLWPAGFSLEDCADAVVAVLDTLGVERAIWAGNSVGGMIVQAAALNHAERVQAVVLSATDARIGTTESWNQRLAQIERDGLASMAGSLAERWFGEAFRRNESARYDAIVARLASQAEVGYTALAAAIRDADFGGRMAEITQPALVIGGGCDLFCPPDAGLRLAAALPRGEFELLPAAGHQPPVECPAEWGATVERSGVFDA</sequence>
<evidence type="ECO:0000313" key="3">
    <source>
        <dbReference type="Proteomes" id="UP000738431"/>
    </source>
</evidence>
<organism evidence="2 3">
    <name type="scientific">Actomonas aquatica</name>
    <dbReference type="NCBI Taxonomy" id="2866162"/>
    <lineage>
        <taxon>Bacteria</taxon>
        <taxon>Pseudomonadati</taxon>
        <taxon>Verrucomicrobiota</taxon>
        <taxon>Opitutia</taxon>
        <taxon>Opitutales</taxon>
        <taxon>Opitutaceae</taxon>
        <taxon>Actomonas</taxon>
    </lineage>
</organism>
<accession>A0ABZ1C8T9</accession>
<gene>
    <name evidence="2" type="ORF">K1X11_000700</name>
</gene>
<dbReference type="Gene3D" id="3.40.50.1820">
    <property type="entry name" value="alpha/beta hydrolase"/>
    <property type="match status" value="1"/>
</dbReference>
<dbReference type="InterPro" id="IPR050266">
    <property type="entry name" value="AB_hydrolase_sf"/>
</dbReference>
<dbReference type="PANTHER" id="PTHR43798:SF33">
    <property type="entry name" value="HYDROLASE, PUTATIVE (AFU_ORTHOLOGUE AFUA_2G14860)-RELATED"/>
    <property type="match status" value="1"/>
</dbReference>
<dbReference type="SUPFAM" id="SSF53474">
    <property type="entry name" value="alpha/beta-Hydrolases"/>
    <property type="match status" value="1"/>
</dbReference>
<dbReference type="GO" id="GO:0016787">
    <property type="term" value="F:hydrolase activity"/>
    <property type="evidence" value="ECO:0007669"/>
    <property type="project" value="UniProtKB-KW"/>
</dbReference>
<dbReference type="PANTHER" id="PTHR43798">
    <property type="entry name" value="MONOACYLGLYCEROL LIPASE"/>
    <property type="match status" value="1"/>
</dbReference>
<dbReference type="PRINTS" id="PR00111">
    <property type="entry name" value="ABHYDROLASE"/>
</dbReference>
<protein>
    <submittedName>
        <fullName evidence="2">Alpha/beta fold hydrolase</fullName>
    </submittedName>
</protein>
<reference evidence="2 3" key="1">
    <citation type="submission" date="2023-12" db="EMBL/GenBank/DDBJ databases">
        <title>Description of an unclassified Opitutus bacterium of Verrucomicrobiota.</title>
        <authorList>
            <person name="Zhang D.-F."/>
        </authorList>
    </citation>
    <scope>NUCLEOTIDE SEQUENCE [LARGE SCALE GENOMIC DNA]</scope>
    <source>
        <strain evidence="2 3">WL0086</strain>
    </source>
</reference>
<dbReference type="Pfam" id="PF00561">
    <property type="entry name" value="Abhydrolase_1"/>
    <property type="match status" value="1"/>
</dbReference>
<dbReference type="InterPro" id="IPR029058">
    <property type="entry name" value="AB_hydrolase_fold"/>
</dbReference>
<keyword evidence="2" id="KW-0378">Hydrolase</keyword>